<evidence type="ECO:0000256" key="7">
    <source>
        <dbReference type="SAM" id="Phobius"/>
    </source>
</evidence>
<evidence type="ECO:0000259" key="8">
    <source>
        <dbReference type="Pfam" id="PF10411"/>
    </source>
</evidence>
<evidence type="ECO:0000256" key="3">
    <source>
        <dbReference type="ARBA" id="ARBA00022729"/>
    </source>
</evidence>
<keyword evidence="7" id="KW-1133">Transmembrane helix</keyword>
<dbReference type="SUPFAM" id="SSF54423">
    <property type="entry name" value="DsbC/DsbG N-terminal domain-like"/>
    <property type="match status" value="1"/>
</dbReference>
<feature type="transmembrane region" description="Helical" evidence="7">
    <location>
        <begin position="17"/>
        <end position="36"/>
    </location>
</feature>
<proteinExistence type="inferred from homology"/>
<keyword evidence="7" id="KW-0472">Membrane</keyword>
<comment type="subcellular location">
    <subcellularLocation>
        <location evidence="1">Periplasm</location>
    </subcellularLocation>
</comment>
<evidence type="ECO:0000256" key="6">
    <source>
        <dbReference type="ARBA" id="ARBA00023284"/>
    </source>
</evidence>
<keyword evidence="3" id="KW-0732">Signal</keyword>
<dbReference type="Pfam" id="PF10411">
    <property type="entry name" value="DsbC_N"/>
    <property type="match status" value="1"/>
</dbReference>
<keyword evidence="5" id="KW-1015">Disulfide bond</keyword>
<dbReference type="RefSeq" id="WP_168062773.1">
    <property type="nucleotide sequence ID" value="NZ_VTOW01000004.1"/>
</dbReference>
<dbReference type="PANTHER" id="PTHR35272">
    <property type="entry name" value="THIOL:DISULFIDE INTERCHANGE PROTEIN DSBC-RELATED"/>
    <property type="match status" value="1"/>
</dbReference>
<reference evidence="10 11" key="1">
    <citation type="journal article" date="2020" name="Nature">
        <title>Bacterial chemolithoautotrophy via manganese oxidation.</title>
        <authorList>
            <person name="Yu H."/>
            <person name="Leadbetter J.R."/>
        </authorList>
    </citation>
    <scope>NUCLEOTIDE SEQUENCE [LARGE SCALE GENOMIC DNA]</scope>
    <source>
        <strain evidence="10 11">Mn-1</strain>
    </source>
</reference>
<dbReference type="CDD" id="cd03020">
    <property type="entry name" value="DsbA_DsbC_DsbG"/>
    <property type="match status" value="1"/>
</dbReference>
<organism evidence="10 11">
    <name type="scientific">Candidatus Manganitrophus noduliformans</name>
    <dbReference type="NCBI Taxonomy" id="2606439"/>
    <lineage>
        <taxon>Bacteria</taxon>
        <taxon>Pseudomonadati</taxon>
        <taxon>Nitrospirota</taxon>
        <taxon>Nitrospiria</taxon>
        <taxon>Candidatus Troglogloeales</taxon>
        <taxon>Candidatus Manganitrophaceae</taxon>
        <taxon>Candidatus Manganitrophus</taxon>
    </lineage>
</organism>
<evidence type="ECO:0000256" key="5">
    <source>
        <dbReference type="ARBA" id="ARBA00023157"/>
    </source>
</evidence>
<evidence type="ECO:0000256" key="1">
    <source>
        <dbReference type="ARBA" id="ARBA00004418"/>
    </source>
</evidence>
<dbReference type="InterPro" id="IPR051470">
    <property type="entry name" value="Thiol:disulfide_interchange"/>
</dbReference>
<accession>A0A7X6ICG9</accession>
<dbReference type="Pfam" id="PF13098">
    <property type="entry name" value="Thioredoxin_2"/>
    <property type="match status" value="1"/>
</dbReference>
<dbReference type="EMBL" id="VTOW01000004">
    <property type="protein sequence ID" value="NKE72836.1"/>
    <property type="molecule type" value="Genomic_DNA"/>
</dbReference>
<keyword evidence="6" id="KW-0676">Redox-active center</keyword>
<name>A0A7X6ICG9_9BACT</name>
<evidence type="ECO:0000256" key="4">
    <source>
        <dbReference type="ARBA" id="ARBA00022764"/>
    </source>
</evidence>
<evidence type="ECO:0000313" key="10">
    <source>
        <dbReference type="EMBL" id="NKE72836.1"/>
    </source>
</evidence>
<dbReference type="InterPro" id="IPR018950">
    <property type="entry name" value="DiS-bond_isomerase_DsbC/G_N"/>
</dbReference>
<gene>
    <name evidence="10" type="ORF">MNODULE_18965</name>
</gene>
<dbReference type="InterPro" id="IPR036249">
    <property type="entry name" value="Thioredoxin-like_sf"/>
</dbReference>
<evidence type="ECO:0000256" key="2">
    <source>
        <dbReference type="ARBA" id="ARBA00009813"/>
    </source>
</evidence>
<dbReference type="GO" id="GO:0042597">
    <property type="term" value="C:periplasmic space"/>
    <property type="evidence" value="ECO:0007669"/>
    <property type="project" value="UniProtKB-SubCell"/>
</dbReference>
<dbReference type="AlphaFoldDB" id="A0A7X6ICG9"/>
<evidence type="ECO:0000259" key="9">
    <source>
        <dbReference type="Pfam" id="PF13098"/>
    </source>
</evidence>
<dbReference type="InterPro" id="IPR012336">
    <property type="entry name" value="Thioredoxin-like_fold"/>
</dbReference>
<dbReference type="Gene3D" id="3.10.450.70">
    <property type="entry name" value="Disulphide bond isomerase, DsbC/G, N-terminal"/>
    <property type="match status" value="1"/>
</dbReference>
<keyword evidence="11" id="KW-1185">Reference proteome</keyword>
<dbReference type="InterPro" id="IPR009094">
    <property type="entry name" value="DiS-bond_isomerase_DsbC/G_N_sf"/>
</dbReference>
<feature type="domain" description="Thioredoxin-like fold" evidence="9">
    <location>
        <begin position="123"/>
        <end position="242"/>
    </location>
</feature>
<evidence type="ECO:0000313" key="11">
    <source>
        <dbReference type="Proteomes" id="UP000534783"/>
    </source>
</evidence>
<dbReference type="Gene3D" id="3.40.30.10">
    <property type="entry name" value="Glutaredoxin"/>
    <property type="match status" value="1"/>
</dbReference>
<dbReference type="PANTHER" id="PTHR35272:SF3">
    <property type="entry name" value="THIOL:DISULFIDE INTERCHANGE PROTEIN DSBC"/>
    <property type="match status" value="1"/>
</dbReference>
<protein>
    <submittedName>
        <fullName evidence="10">DsbC family protein</fullName>
    </submittedName>
</protein>
<comment type="caution">
    <text evidence="10">The sequence shown here is derived from an EMBL/GenBank/DDBJ whole genome shotgun (WGS) entry which is preliminary data.</text>
</comment>
<dbReference type="SUPFAM" id="SSF52833">
    <property type="entry name" value="Thioredoxin-like"/>
    <property type="match status" value="1"/>
</dbReference>
<sequence length="247" mass="27809">MKKRQDGTLHVNETRSVLPWMVCVAMIAGILPYSALADEILPVVQKALPRVEIQHVETLEISPTVYIVTTSQGVLYLDGSGRYLFTGELYDLVAQENLTQAHRMGRERIRFDDLPLADAILYKKGKQRIAVFADPDCPFCQKIHPELRDLDADVYVFLFPLTELHPLAYRKSVSAWCSEDRIAALDAVMSKQPLPFRNCEHPVDRTLTLAAKLGLRATPTVILEDGSVIEGYRPARELARLLEKKAP</sequence>
<dbReference type="InterPro" id="IPR033954">
    <property type="entry name" value="DiS-bond_Isoase_DsbC/G"/>
</dbReference>
<comment type="similarity">
    <text evidence="2">Belongs to the thioredoxin family. DsbC subfamily.</text>
</comment>
<feature type="domain" description="Disulphide bond isomerase DsbC/G N-terminal" evidence="8">
    <location>
        <begin position="44"/>
        <end position="100"/>
    </location>
</feature>
<dbReference type="Proteomes" id="UP000534783">
    <property type="component" value="Unassembled WGS sequence"/>
</dbReference>
<keyword evidence="7" id="KW-0812">Transmembrane</keyword>
<keyword evidence="4" id="KW-0574">Periplasm</keyword>